<dbReference type="Proteomes" id="UP000805649">
    <property type="component" value="Unassembled WGS sequence"/>
</dbReference>
<gene>
    <name evidence="1" type="ORF">CTRU02_214582</name>
</gene>
<evidence type="ECO:0000313" key="1">
    <source>
        <dbReference type="EMBL" id="KAL0930507.1"/>
    </source>
</evidence>
<evidence type="ECO:0000313" key="2">
    <source>
        <dbReference type="Proteomes" id="UP000805649"/>
    </source>
</evidence>
<dbReference type="EMBL" id="VUJX02000011">
    <property type="protein sequence ID" value="KAL0930507.1"/>
    <property type="molecule type" value="Genomic_DNA"/>
</dbReference>
<reference evidence="1 2" key="1">
    <citation type="journal article" date="2020" name="Phytopathology">
        <title>Genome Sequence Resources of Colletotrichum truncatum, C. plurivorum, C. musicola, and C. sojae: Four Species Pathogenic to Soybean (Glycine max).</title>
        <authorList>
            <person name="Rogerio F."/>
            <person name="Boufleur T.R."/>
            <person name="Ciampi-Guillardi M."/>
            <person name="Sukno S.A."/>
            <person name="Thon M.R."/>
            <person name="Massola Junior N.S."/>
            <person name="Baroncelli R."/>
        </authorList>
    </citation>
    <scope>NUCLEOTIDE SEQUENCE [LARGE SCALE GENOMIC DNA]</scope>
    <source>
        <strain evidence="1 2">CMES1059</strain>
    </source>
</reference>
<keyword evidence="2" id="KW-1185">Reference proteome</keyword>
<organism evidence="1 2">
    <name type="scientific">Colletotrichum truncatum</name>
    <name type="common">Anthracnose fungus</name>
    <name type="synonym">Colletotrichum capsici</name>
    <dbReference type="NCBI Taxonomy" id="5467"/>
    <lineage>
        <taxon>Eukaryota</taxon>
        <taxon>Fungi</taxon>
        <taxon>Dikarya</taxon>
        <taxon>Ascomycota</taxon>
        <taxon>Pezizomycotina</taxon>
        <taxon>Sordariomycetes</taxon>
        <taxon>Hypocreomycetidae</taxon>
        <taxon>Glomerellales</taxon>
        <taxon>Glomerellaceae</taxon>
        <taxon>Colletotrichum</taxon>
        <taxon>Colletotrichum truncatum species complex</taxon>
    </lineage>
</organism>
<name>A0ACC3YF82_COLTU</name>
<comment type="caution">
    <text evidence="1">The sequence shown here is derived from an EMBL/GenBank/DDBJ whole genome shotgun (WGS) entry which is preliminary data.</text>
</comment>
<sequence>MFTLRLVVALLGQSAIIAAAPVHSIKARDNLDVIENALAPVSQSLAQVDAAVLALDGGAVTANNLLVFSQQAQATTDQATFQIQSAGDLGPIRAARLRRITDGLLDQTTTTVGDLVSRKPILDNLGVSSVALDSLQRQKISTMALSAAIEEKVPRVGQRIAEEDRVQLESILDQGISAYSQPAVQAVPVTVVPATTPAPPGTVVPAVPVAAPPAAAPAQPPAAAVPAPPAAAPAEQPAQPVAGAPVPPAVPAVTPGAAPQAGVPVAAPAPVAGTPPPAVPVAVVPAPATPPPQIAPAPGRKDRKRKKKAGAIRLEAEPEAEDIEDEE</sequence>
<accession>A0ACC3YF82</accession>
<proteinExistence type="predicted"/>
<protein>
    <submittedName>
        <fullName evidence="1">Cell wall protein</fullName>
    </submittedName>
</protein>